<protein>
    <submittedName>
        <fullName evidence="1">Uncharacterized protein</fullName>
    </submittedName>
</protein>
<dbReference type="EMBL" id="OP712474">
    <property type="protein sequence ID" value="WBF76966.1"/>
    <property type="molecule type" value="Genomic_DNA"/>
</dbReference>
<sequence>MCAHALMLKTQHKAIHVQTDATARELFQQFDAHCDANINTSDREVRRHLWNRAHVKALKLAAIIAVGPAIRRALRREH</sequence>
<organism evidence="1 2">
    <name type="scientific">Pseudomonas phage PSV3</name>
    <dbReference type="NCBI Taxonomy" id="3003632"/>
    <lineage>
        <taxon>Viruses</taxon>
        <taxon>Duplodnaviria</taxon>
        <taxon>Heunggongvirae</taxon>
        <taxon>Uroviricota</taxon>
        <taxon>Caudoviricetes</taxon>
        <taxon>Jondennisvirinae</taxon>
        <taxon>Septimatrevirus</taxon>
    </lineage>
</organism>
<evidence type="ECO:0000313" key="1">
    <source>
        <dbReference type="EMBL" id="WBF76966.1"/>
    </source>
</evidence>
<reference evidence="1 2" key="1">
    <citation type="submission" date="2022-10" db="EMBL/GenBank/DDBJ databases">
        <authorList>
            <person name="Li J.H."/>
            <person name="Ding Y.F."/>
            <person name="Wei Y.L."/>
        </authorList>
    </citation>
    <scope>NUCLEOTIDE SEQUENCE [LARGE SCALE GENOMIC DNA]</scope>
</reference>
<accession>A0AAE9W468</accession>
<dbReference type="Proteomes" id="UP001210892">
    <property type="component" value="Segment"/>
</dbReference>
<evidence type="ECO:0000313" key="2">
    <source>
        <dbReference type="Proteomes" id="UP001210892"/>
    </source>
</evidence>
<proteinExistence type="predicted"/>
<gene>
    <name evidence="1" type="ORF">PSV3_00264</name>
</gene>
<keyword evidence="2" id="KW-1185">Reference proteome</keyword>
<name>A0AAE9W468_9CAUD</name>